<keyword evidence="6" id="KW-0423">Lactose metabolism</keyword>
<dbReference type="GO" id="GO:0005524">
    <property type="term" value="F:ATP binding"/>
    <property type="evidence" value="ECO:0007669"/>
    <property type="project" value="UniProtKB-KW"/>
</dbReference>
<evidence type="ECO:0000256" key="5">
    <source>
        <dbReference type="ARBA" id="ARBA00022840"/>
    </source>
</evidence>
<dbReference type="InterPro" id="IPR022463">
    <property type="entry name" value="1-PFruKinase"/>
</dbReference>
<dbReference type="Proteomes" id="UP000241639">
    <property type="component" value="Unassembled WGS sequence"/>
</dbReference>
<comment type="similarity">
    <text evidence="6">Belongs to the carbohydrate kinase PfkB family. LacC subfamily.</text>
</comment>
<keyword evidence="9" id="KW-1185">Reference proteome</keyword>
<dbReference type="GO" id="GO:0009024">
    <property type="term" value="F:tagatose-6-phosphate kinase activity"/>
    <property type="evidence" value="ECO:0007669"/>
    <property type="project" value="UniProtKB-EC"/>
</dbReference>
<dbReference type="InterPro" id="IPR029056">
    <property type="entry name" value="Ribokinase-like"/>
</dbReference>
<dbReference type="CDD" id="cd01164">
    <property type="entry name" value="FruK_PfkB_like"/>
    <property type="match status" value="1"/>
</dbReference>
<dbReference type="OrthoDB" id="9801219at2"/>
<evidence type="ECO:0000313" key="8">
    <source>
        <dbReference type="EMBL" id="PTM59525.1"/>
    </source>
</evidence>
<evidence type="ECO:0000256" key="4">
    <source>
        <dbReference type="ARBA" id="ARBA00022777"/>
    </source>
</evidence>
<dbReference type="GO" id="GO:0005829">
    <property type="term" value="C:cytosol"/>
    <property type="evidence" value="ECO:0007669"/>
    <property type="project" value="TreeGrafter"/>
</dbReference>
<evidence type="ECO:0000313" key="9">
    <source>
        <dbReference type="Proteomes" id="UP000241639"/>
    </source>
</evidence>
<keyword evidence="2 6" id="KW-0808">Transferase</keyword>
<accession>A0A2T4ZCB1</accession>
<dbReference type="GO" id="GO:0008662">
    <property type="term" value="F:1-phosphofructokinase activity"/>
    <property type="evidence" value="ECO:0007669"/>
    <property type="project" value="InterPro"/>
</dbReference>
<dbReference type="SUPFAM" id="SSF53613">
    <property type="entry name" value="Ribokinase-like"/>
    <property type="match status" value="1"/>
</dbReference>
<dbReference type="GO" id="GO:0044281">
    <property type="term" value="P:small molecule metabolic process"/>
    <property type="evidence" value="ECO:0007669"/>
    <property type="project" value="UniProtKB-ARBA"/>
</dbReference>
<dbReference type="EMBL" id="PZZP01000001">
    <property type="protein sequence ID" value="PTM59525.1"/>
    <property type="molecule type" value="Genomic_DNA"/>
</dbReference>
<feature type="domain" description="Carbohydrate kinase PfkB" evidence="7">
    <location>
        <begin position="23"/>
        <end position="287"/>
    </location>
</feature>
<dbReference type="InterPro" id="IPR011611">
    <property type="entry name" value="PfkB_dom"/>
</dbReference>
<evidence type="ECO:0000259" key="7">
    <source>
        <dbReference type="Pfam" id="PF00294"/>
    </source>
</evidence>
<dbReference type="InterPro" id="IPR017583">
    <property type="entry name" value="Tagatose/fructose_Pkinase"/>
</dbReference>
<keyword evidence="5 6" id="KW-0067">ATP-binding</keyword>
<dbReference type="AlphaFoldDB" id="A0A2T4ZCB1"/>
<dbReference type="Pfam" id="PF00294">
    <property type="entry name" value="PfkB"/>
    <property type="match status" value="1"/>
</dbReference>
<comment type="catalytic activity">
    <reaction evidence="6">
        <text>D-tagatofuranose 6-phosphate + ATP = D-tagatofuranose 1,6-bisphosphate + ADP + H(+)</text>
        <dbReference type="Rhea" id="RHEA:12420"/>
        <dbReference type="ChEBI" id="CHEBI:15378"/>
        <dbReference type="ChEBI" id="CHEBI:30616"/>
        <dbReference type="ChEBI" id="CHEBI:58694"/>
        <dbReference type="ChEBI" id="CHEBI:58695"/>
        <dbReference type="ChEBI" id="CHEBI:456216"/>
        <dbReference type="EC" id="2.7.1.144"/>
    </reaction>
</comment>
<dbReference type="RefSeq" id="WP_107726584.1">
    <property type="nucleotide sequence ID" value="NZ_PZZP01000001.1"/>
</dbReference>
<comment type="caution">
    <text evidence="8">The sequence shown here is derived from an EMBL/GenBank/DDBJ whole genome shotgun (WGS) entry which is preliminary data.</text>
</comment>
<comment type="similarity">
    <text evidence="1">Belongs to the carbohydrate kinase pfkB family.</text>
</comment>
<evidence type="ECO:0000256" key="1">
    <source>
        <dbReference type="ARBA" id="ARBA00005380"/>
    </source>
</evidence>
<organism evidence="8 9">
    <name type="scientific">Desmospora activa DSM 45169</name>
    <dbReference type="NCBI Taxonomy" id="1121389"/>
    <lineage>
        <taxon>Bacteria</taxon>
        <taxon>Bacillati</taxon>
        <taxon>Bacillota</taxon>
        <taxon>Bacilli</taxon>
        <taxon>Bacillales</taxon>
        <taxon>Thermoactinomycetaceae</taxon>
        <taxon>Desmospora</taxon>
    </lineage>
</organism>
<dbReference type="PANTHER" id="PTHR46566:SF1">
    <property type="entry name" value="1-PHOSPHOFRUCTOKINASE"/>
    <property type="match status" value="1"/>
</dbReference>
<dbReference type="GO" id="GO:0005988">
    <property type="term" value="P:lactose metabolic process"/>
    <property type="evidence" value="ECO:0007669"/>
    <property type="project" value="UniProtKB-KW"/>
</dbReference>
<keyword evidence="3 6" id="KW-0547">Nucleotide-binding</keyword>
<comment type="pathway">
    <text evidence="6">Carbohydrate metabolism; D-tagatose 6-phosphate degradation; D-glyceraldehyde 3-phosphate and glycerone phosphate from D-tagatose 6-phosphate: step 1/2.</text>
</comment>
<reference evidence="8 9" key="1">
    <citation type="submission" date="2018-04" db="EMBL/GenBank/DDBJ databases">
        <title>Genomic Encyclopedia of Archaeal and Bacterial Type Strains, Phase II (KMG-II): from individual species to whole genera.</title>
        <authorList>
            <person name="Goeker M."/>
        </authorList>
    </citation>
    <scope>NUCLEOTIDE SEQUENCE [LARGE SCALE GENOMIC DNA]</scope>
    <source>
        <strain evidence="8 9">DSM 45169</strain>
    </source>
</reference>
<dbReference type="Gene3D" id="3.40.1190.20">
    <property type="match status" value="1"/>
</dbReference>
<proteinExistence type="inferred from homology"/>
<dbReference type="UniPathway" id="UPA00704">
    <property type="reaction ID" value="UER00715"/>
</dbReference>
<dbReference type="GO" id="GO:0016052">
    <property type="term" value="P:carbohydrate catabolic process"/>
    <property type="evidence" value="ECO:0007669"/>
    <property type="project" value="UniProtKB-ARBA"/>
</dbReference>
<keyword evidence="4 8" id="KW-0418">Kinase</keyword>
<name>A0A2T4ZCB1_9BACL</name>
<dbReference type="NCBIfam" id="TIGR03168">
    <property type="entry name" value="1-PFK"/>
    <property type="match status" value="1"/>
</dbReference>
<dbReference type="NCBIfam" id="TIGR03828">
    <property type="entry name" value="pfkB"/>
    <property type="match status" value="1"/>
</dbReference>
<dbReference type="GO" id="GO:2001059">
    <property type="term" value="P:D-tagatose 6-phosphate catabolic process"/>
    <property type="evidence" value="ECO:0007669"/>
    <property type="project" value="UniProtKB-UniPathway"/>
</dbReference>
<sequence>MIYTCTLNPAIDLFVSMETFRPHTVNRTVEEDYQANGKGINVSFILNRMGFNNTAMGFLGGFTGEYIDQQLQLAGIATNFIPIDGITRINIFINAEEEYKIVNKGPTIAKADAEKMLDKIRSLPKKATLVVSGSLPPGMDESIYEQIASIARQRSIRLVLDISSPRLLDCLPYQPYLVKPNEDELAQFFGLPSLNEAGIQEKGRELLERGAQQVLVSLGERGSLYLSPETSIRVTSPQGNVVNTACSGDALLASFLGRRMKGDSLIDALTYASAAGASTAFSKGLSDLSDVENLRQQVQVSVHSQSEVKLS</sequence>
<evidence type="ECO:0000256" key="6">
    <source>
        <dbReference type="PIRNR" id="PIRNR000535"/>
    </source>
</evidence>
<protein>
    <recommendedName>
        <fullName evidence="6">Tagatose-6-phosphate kinase</fullName>
        <ecNumber evidence="6">2.7.1.144</ecNumber>
    </recommendedName>
</protein>
<dbReference type="FunFam" id="3.40.1190.20:FF:000001">
    <property type="entry name" value="Phosphofructokinase"/>
    <property type="match status" value="1"/>
</dbReference>
<evidence type="ECO:0000256" key="2">
    <source>
        <dbReference type="ARBA" id="ARBA00022679"/>
    </source>
</evidence>
<gene>
    <name evidence="8" type="ORF">C8J48_2149</name>
</gene>
<dbReference type="PIRSF" id="PIRSF000535">
    <property type="entry name" value="1PFK/6PFK/LacC"/>
    <property type="match status" value="1"/>
</dbReference>
<evidence type="ECO:0000256" key="3">
    <source>
        <dbReference type="ARBA" id="ARBA00022741"/>
    </source>
</evidence>
<dbReference type="EC" id="2.7.1.144" evidence="6"/>
<dbReference type="PANTHER" id="PTHR46566">
    <property type="entry name" value="1-PHOSPHOFRUCTOKINASE-RELATED"/>
    <property type="match status" value="1"/>
</dbReference>